<dbReference type="Proteomes" id="UP001293718">
    <property type="component" value="Unassembled WGS sequence"/>
</dbReference>
<dbReference type="InterPro" id="IPR010941">
    <property type="entry name" value="PhaC_N"/>
</dbReference>
<protein>
    <submittedName>
        <fullName evidence="7">Poly-beta-hydroxybutyrate polymerase N-terminal domain-containing protein</fullName>
    </submittedName>
</protein>
<keyword evidence="1" id="KW-0808">Transferase</keyword>
<feature type="compositionally biased region" description="Low complexity" evidence="3">
    <location>
        <begin position="98"/>
        <end position="107"/>
    </location>
</feature>
<evidence type="ECO:0000256" key="3">
    <source>
        <dbReference type="SAM" id="MobiDB-lite"/>
    </source>
</evidence>
<proteinExistence type="predicted"/>
<evidence type="ECO:0000259" key="5">
    <source>
        <dbReference type="Pfam" id="PF07167"/>
    </source>
</evidence>
<dbReference type="SUPFAM" id="SSF53474">
    <property type="entry name" value="alpha/beta-Hydrolases"/>
    <property type="match status" value="1"/>
</dbReference>
<feature type="domain" description="Poly-beta-hydroxybutyrate polymerase N-terminal" evidence="5">
    <location>
        <begin position="115"/>
        <end position="290"/>
    </location>
</feature>
<dbReference type="EMBL" id="JAXOJX010000076">
    <property type="protein sequence ID" value="MDZ5460626.1"/>
    <property type="molecule type" value="Genomic_DNA"/>
</dbReference>
<reference evidence="7 8" key="1">
    <citation type="submission" date="2023-11" db="EMBL/GenBank/DDBJ databases">
        <title>Draft genome of Azohydromonas lata strain H1 (DSM1123), a polyhydroxyalkanoate producer.</title>
        <authorList>
            <person name="Traversa D."/>
            <person name="D'Addabbo P."/>
            <person name="Pazzani C."/>
            <person name="Manzari C."/>
            <person name="Chiara M."/>
            <person name="Scrascia M."/>
        </authorList>
    </citation>
    <scope>NUCLEOTIDE SEQUENCE [LARGE SCALE GENOMIC DNA]</scope>
    <source>
        <strain evidence="7 8">H1</strain>
    </source>
</reference>
<dbReference type="Pfam" id="PF12551">
    <property type="entry name" value="PHBC_N"/>
    <property type="match status" value="1"/>
</dbReference>
<keyword evidence="2" id="KW-0012">Acyltransferase</keyword>
<evidence type="ECO:0000313" key="8">
    <source>
        <dbReference type="Proteomes" id="UP001293718"/>
    </source>
</evidence>
<dbReference type="InterPro" id="IPR029058">
    <property type="entry name" value="AB_hydrolase_fold"/>
</dbReference>
<feature type="compositionally biased region" description="Basic and acidic residues" evidence="3">
    <location>
        <begin position="108"/>
        <end position="117"/>
    </location>
</feature>
<dbReference type="Pfam" id="PF07167">
    <property type="entry name" value="PhaC_N"/>
    <property type="match status" value="1"/>
</dbReference>
<gene>
    <name evidence="7" type="ORF">SM757_29010</name>
</gene>
<feature type="region of interest" description="Disordered" evidence="3">
    <location>
        <begin position="98"/>
        <end position="117"/>
    </location>
</feature>
<keyword evidence="8" id="KW-1185">Reference proteome</keyword>
<evidence type="ECO:0000256" key="4">
    <source>
        <dbReference type="SAM" id="SignalP"/>
    </source>
</evidence>
<dbReference type="RefSeq" id="WP_322468031.1">
    <property type="nucleotide sequence ID" value="NZ_JAXOJX010000076.1"/>
</dbReference>
<name>A0ABU5IP02_9BURK</name>
<evidence type="ECO:0000259" key="6">
    <source>
        <dbReference type="Pfam" id="PF12551"/>
    </source>
</evidence>
<dbReference type="InterPro" id="IPR022211">
    <property type="entry name" value="PHBC_N"/>
</dbReference>
<feature type="domain" description="Poly-beta-hydroxybutyrate polymerase N-terminal" evidence="6">
    <location>
        <begin position="42"/>
        <end position="83"/>
    </location>
</feature>
<feature type="signal peptide" evidence="4">
    <location>
        <begin position="1"/>
        <end position="19"/>
    </location>
</feature>
<sequence>MTKEVASSTSTLASPLAMAVPPALTAQIAQALAPVPAATPSAAERMDQAAHAMLSRVSGGLSPISLSLAWADWAMHLAASPGRQSTLAQQAAKLLSAAGPAAGPTADAPKRPESDERFRDPAWEQWPFNVYKNQYKAACAWWEQAVQLDGVARHHGHLVNFFTRQWLDAMSPSNFAATNPQVQQALRDSAGQSLAAGSRLLTRDLAEQATKQPGDGEAAAAALPPLPYRVGQDVAVTPGKVVYRNHLIELIRYEPTTETVHPEPLLIVPSCIMKYYILDLSPGNSMVRYLVSQGHVVYIISWRNPDAADRDLGMRDYLRSGVMDAMAAVARTSGTRRLHAAGYCLGGTFLSIVAAALAGHHAAGEAHPLRRQSDIADLPQLQSVTLLATLTDFTEPGELGVFIDDDQLRTLREEMARTGFLSGRQMAGSFQFLGSRDLIWARNVRRYLLGQDDQPNDLMSWNADVTRLPERMHSEYLQSLYLNNALATGRYRVGDVAVALSDLHAPMFIVGTARDHVAPWKSVYKIHLLTDTETTFVLASGGHNAGIVSEPGHARRSYQLASREPGQAYVAPEDYAAGAPAQEGSWWEAWSAWLAQRSGPRVALPPLPKDVALDDAPGQYVHVRHAD</sequence>
<dbReference type="PANTHER" id="PTHR36837">
    <property type="entry name" value="POLY(3-HYDROXYALKANOATE) POLYMERASE SUBUNIT PHAC"/>
    <property type="match status" value="1"/>
</dbReference>
<dbReference type="PANTHER" id="PTHR36837:SF5">
    <property type="entry name" value="POLY-3-HYDROXYBUTYRATE SYNTHASE"/>
    <property type="match status" value="1"/>
</dbReference>
<evidence type="ECO:0000313" key="7">
    <source>
        <dbReference type="EMBL" id="MDZ5460626.1"/>
    </source>
</evidence>
<dbReference type="InterPro" id="IPR051321">
    <property type="entry name" value="PHA/PHB_synthase"/>
</dbReference>
<evidence type="ECO:0000256" key="1">
    <source>
        <dbReference type="ARBA" id="ARBA00022679"/>
    </source>
</evidence>
<feature type="chain" id="PRO_5045451385" evidence="4">
    <location>
        <begin position="20"/>
        <end position="627"/>
    </location>
</feature>
<dbReference type="Gene3D" id="3.40.50.1820">
    <property type="entry name" value="alpha/beta hydrolase"/>
    <property type="match status" value="1"/>
</dbReference>
<evidence type="ECO:0000256" key="2">
    <source>
        <dbReference type="ARBA" id="ARBA00023315"/>
    </source>
</evidence>
<organism evidence="7 8">
    <name type="scientific">Azohydromonas lata</name>
    <dbReference type="NCBI Taxonomy" id="45677"/>
    <lineage>
        <taxon>Bacteria</taxon>
        <taxon>Pseudomonadati</taxon>
        <taxon>Pseudomonadota</taxon>
        <taxon>Betaproteobacteria</taxon>
        <taxon>Burkholderiales</taxon>
        <taxon>Sphaerotilaceae</taxon>
        <taxon>Azohydromonas</taxon>
    </lineage>
</organism>
<comment type="caution">
    <text evidence="7">The sequence shown here is derived from an EMBL/GenBank/DDBJ whole genome shotgun (WGS) entry which is preliminary data.</text>
</comment>
<keyword evidence="4" id="KW-0732">Signal</keyword>
<accession>A0ABU5IP02</accession>